<sequence>MVSDGVVTESVCFQWALNPLGCNERDCVTQC</sequence>
<protein>
    <recommendedName>
        <fullName evidence="2">ZP domain-containing protein</fullName>
    </recommendedName>
</protein>
<reference evidence="1" key="2">
    <citation type="journal article" date="2015" name="Fish Shellfish Immunol.">
        <title>Early steps in the European eel (Anguilla anguilla)-Vibrio vulnificus interaction in the gills: Role of the RtxA13 toxin.</title>
        <authorList>
            <person name="Callol A."/>
            <person name="Pajuelo D."/>
            <person name="Ebbesson L."/>
            <person name="Teles M."/>
            <person name="MacKenzie S."/>
            <person name="Amaro C."/>
        </authorList>
    </citation>
    <scope>NUCLEOTIDE SEQUENCE</scope>
</reference>
<accession>A0A0E9SDG6</accession>
<dbReference type="EMBL" id="GBXM01069852">
    <property type="protein sequence ID" value="JAH38725.1"/>
    <property type="molecule type" value="Transcribed_RNA"/>
</dbReference>
<name>A0A0E9SDG6_ANGAN</name>
<evidence type="ECO:0000313" key="1">
    <source>
        <dbReference type="EMBL" id="JAH38725.1"/>
    </source>
</evidence>
<proteinExistence type="predicted"/>
<evidence type="ECO:0008006" key="2">
    <source>
        <dbReference type="Google" id="ProtNLM"/>
    </source>
</evidence>
<dbReference type="AlphaFoldDB" id="A0A0E9SDG6"/>
<reference evidence="1" key="1">
    <citation type="submission" date="2014-11" db="EMBL/GenBank/DDBJ databases">
        <authorList>
            <person name="Amaro Gonzalez C."/>
        </authorList>
    </citation>
    <scope>NUCLEOTIDE SEQUENCE</scope>
</reference>
<organism evidence="1">
    <name type="scientific">Anguilla anguilla</name>
    <name type="common">European freshwater eel</name>
    <name type="synonym">Muraena anguilla</name>
    <dbReference type="NCBI Taxonomy" id="7936"/>
    <lineage>
        <taxon>Eukaryota</taxon>
        <taxon>Metazoa</taxon>
        <taxon>Chordata</taxon>
        <taxon>Craniata</taxon>
        <taxon>Vertebrata</taxon>
        <taxon>Euteleostomi</taxon>
        <taxon>Actinopterygii</taxon>
        <taxon>Neopterygii</taxon>
        <taxon>Teleostei</taxon>
        <taxon>Anguilliformes</taxon>
        <taxon>Anguillidae</taxon>
        <taxon>Anguilla</taxon>
    </lineage>
</organism>